<evidence type="ECO:0000313" key="13">
    <source>
        <dbReference type="EMBL" id="AJA52533.1"/>
    </source>
</evidence>
<dbReference type="EC" id="2.4.2.14" evidence="7"/>
<name>A0A0H3JAG6_CLOPA</name>
<dbReference type="Gene3D" id="3.60.20.10">
    <property type="entry name" value="Glutamine Phosphoribosylpyrophosphate, subunit 1, domain 1"/>
    <property type="match status" value="1"/>
</dbReference>
<comment type="cofactor">
    <cofactor evidence="7 10">
        <name>Mg(2+)</name>
        <dbReference type="ChEBI" id="CHEBI:18420"/>
    </cofactor>
    <text evidence="7 10">Binds 1 Mg(2+) ion per subunit.</text>
</comment>
<reference evidence="14" key="2">
    <citation type="submission" date="2015-10" db="EMBL/GenBank/DDBJ databases">
        <title>Improved Draft Genome Sequence of Clostridium pasteurianum Strain ATCC 6013 (DSM 525) Using a Hybrid Next-Generation Sequencing Approach.</title>
        <authorList>
            <person name="Pyne M.E."/>
            <person name="Utturkar S.M."/>
            <person name="Brown S.D."/>
            <person name="Moo-Young M."/>
            <person name="Chung D.A."/>
            <person name="Chou P.C."/>
        </authorList>
    </citation>
    <scope>NUCLEOTIDE SEQUENCE</scope>
    <source>
        <strain evidence="14">ATCC 6013</strain>
    </source>
</reference>
<evidence type="ECO:0000256" key="4">
    <source>
        <dbReference type="ARBA" id="ARBA00022679"/>
    </source>
</evidence>
<dbReference type="GO" id="GO:0006189">
    <property type="term" value="P:'de novo' IMP biosynthetic process"/>
    <property type="evidence" value="ECO:0007669"/>
    <property type="project" value="UniProtKB-UniRule"/>
</dbReference>
<gene>
    <name evidence="7 13" type="primary">purF</name>
    <name evidence="13" type="ORF">CLPA_c24760</name>
    <name evidence="14" type="ORF">CP6013_00704</name>
</gene>
<feature type="binding site" evidence="7 10">
    <location>
        <position position="359"/>
    </location>
    <ligand>
        <name>Mg(2+)</name>
        <dbReference type="ChEBI" id="CHEBI:18420"/>
    </ligand>
</feature>
<dbReference type="InterPro" id="IPR005854">
    <property type="entry name" value="PurF"/>
</dbReference>
<proteinExistence type="inferred from homology"/>
<dbReference type="InterPro" id="IPR000836">
    <property type="entry name" value="PRTase_dom"/>
</dbReference>
<evidence type="ECO:0000256" key="10">
    <source>
        <dbReference type="PIRSR" id="PIRSR000485-2"/>
    </source>
</evidence>
<keyword evidence="6 7" id="KW-0315">Glutamine amidotransferase</keyword>
<protein>
    <recommendedName>
        <fullName evidence="7">Amidophosphoribosyltransferase</fullName>
        <shortName evidence="7">ATase</shortName>
        <ecNumber evidence="7">2.4.2.14</ecNumber>
    </recommendedName>
    <alternativeName>
        <fullName evidence="7">Glutamine phosphoribosylpyrophosphate amidotransferase</fullName>
        <shortName evidence="7">GPATase</shortName>
    </alternativeName>
</protein>
<dbReference type="UniPathway" id="UPA00074">
    <property type="reaction ID" value="UER00124"/>
</dbReference>
<evidence type="ECO:0000313" key="16">
    <source>
        <dbReference type="Proteomes" id="UP000030905"/>
    </source>
</evidence>
<dbReference type="SUPFAM" id="SSF56235">
    <property type="entry name" value="N-terminal nucleophile aminohydrolases (Ntn hydrolases)"/>
    <property type="match status" value="1"/>
</dbReference>
<dbReference type="GO" id="GO:0004044">
    <property type="term" value="F:amidophosphoribosyltransferase activity"/>
    <property type="evidence" value="ECO:0007669"/>
    <property type="project" value="UniProtKB-UniRule"/>
</dbReference>
<dbReference type="AlphaFoldDB" id="A0A0H3JAG6"/>
<evidence type="ECO:0000256" key="6">
    <source>
        <dbReference type="ARBA" id="ARBA00022962"/>
    </source>
</evidence>
<dbReference type="PROSITE" id="PS51278">
    <property type="entry name" value="GATASE_TYPE_2"/>
    <property type="match status" value="1"/>
</dbReference>
<dbReference type="GeneID" id="93074614"/>
<reference evidence="14 15" key="3">
    <citation type="journal article" name="Genome Announc.">
        <title>Improved Draft Genome Sequence of Clostridium pasteurianum Strain ATCC 6013 (DSM 525) Using a Hybrid Next-Generation Sequencing Approach.</title>
        <authorList>
            <person name="Pyne M.E."/>
            <person name="Utturkar S."/>
            <person name="Brown S.D."/>
            <person name="Moo-Young M."/>
            <person name="Chung D.A."/>
            <person name="Chou C.P."/>
        </authorList>
    </citation>
    <scope>NUCLEOTIDE SEQUENCE [LARGE SCALE GENOMIC DNA]</scope>
    <source>
        <strain evidence="14 15">ATCC 6013</strain>
    </source>
</reference>
<evidence type="ECO:0000256" key="8">
    <source>
        <dbReference type="PIRNR" id="PIRNR000485"/>
    </source>
</evidence>
<dbReference type="GO" id="GO:0051539">
    <property type="term" value="F:4 iron, 4 sulfur cluster binding"/>
    <property type="evidence" value="ECO:0007669"/>
    <property type="project" value="UniProtKB-KW"/>
</dbReference>
<dbReference type="PIRSF" id="PIRSF000485">
    <property type="entry name" value="Amd_phspho_trans"/>
    <property type="match status" value="1"/>
</dbReference>
<dbReference type="GO" id="GO:0000287">
    <property type="term" value="F:magnesium ion binding"/>
    <property type="evidence" value="ECO:0007669"/>
    <property type="project" value="UniProtKB-UniRule"/>
</dbReference>
<keyword evidence="7 10" id="KW-0460">Magnesium</keyword>
<comment type="function">
    <text evidence="7">Catalyzes the formation of phosphoribosylamine from phosphoribosylpyrophosphate (PRPP) and glutamine.</text>
</comment>
<keyword evidence="5 7" id="KW-0658">Purine biosynthesis</keyword>
<evidence type="ECO:0000256" key="5">
    <source>
        <dbReference type="ARBA" id="ARBA00022755"/>
    </source>
</evidence>
<feature type="domain" description="Glutamine amidotransferase type-2" evidence="12">
    <location>
        <begin position="13"/>
        <end position="234"/>
    </location>
</feature>
<dbReference type="PANTHER" id="PTHR11907">
    <property type="entry name" value="AMIDOPHOSPHORIBOSYLTRANSFERASE"/>
    <property type="match status" value="1"/>
</dbReference>
<evidence type="ECO:0000256" key="11">
    <source>
        <dbReference type="PIRSR" id="PIRSR000485-3"/>
    </source>
</evidence>
<keyword evidence="7 11" id="KW-0408">Iron</keyword>
<feature type="binding site" evidence="7 10">
    <location>
        <position position="360"/>
    </location>
    <ligand>
        <name>Mg(2+)</name>
        <dbReference type="ChEBI" id="CHEBI:18420"/>
    </ligand>
</feature>
<dbReference type="Proteomes" id="UP000030905">
    <property type="component" value="Chromosome"/>
</dbReference>
<dbReference type="SUPFAM" id="SSF53271">
    <property type="entry name" value="PRTase-like"/>
    <property type="match status" value="1"/>
</dbReference>
<dbReference type="PATRIC" id="fig|1262449.3.peg.3561"/>
<feature type="binding site" evidence="7 11">
    <location>
        <position position="446"/>
    </location>
    <ligand>
        <name>[4Fe-4S] cluster</name>
        <dbReference type="ChEBI" id="CHEBI:49883"/>
    </ligand>
</feature>
<keyword evidence="7" id="KW-0004">4Fe-4S</keyword>
<dbReference type="Pfam" id="PF13537">
    <property type="entry name" value="GATase_7"/>
    <property type="match status" value="1"/>
</dbReference>
<dbReference type="CDD" id="cd06223">
    <property type="entry name" value="PRTases_typeI"/>
    <property type="match status" value="1"/>
</dbReference>
<comment type="pathway">
    <text evidence="1 7 8">Purine metabolism; IMP biosynthesis via de novo pathway; N(1)-(5-phospho-D-ribosyl)glycinamide from 5-phospho-alpha-D-ribose 1-diphosphate: step 1/2.</text>
</comment>
<dbReference type="KEGG" id="cpat:CLPA_c24760"/>
<dbReference type="EMBL" id="CP009268">
    <property type="protein sequence ID" value="AJA52533.1"/>
    <property type="molecule type" value="Genomic_DNA"/>
</dbReference>
<keyword evidence="16" id="KW-1185">Reference proteome</keyword>
<dbReference type="GO" id="GO:0009113">
    <property type="term" value="P:purine nucleobase biosynthetic process"/>
    <property type="evidence" value="ECO:0007669"/>
    <property type="project" value="UniProtKB-UniRule"/>
</dbReference>
<evidence type="ECO:0000259" key="12">
    <source>
        <dbReference type="PROSITE" id="PS51278"/>
    </source>
</evidence>
<dbReference type="Gene3D" id="3.40.50.2020">
    <property type="match status" value="1"/>
</dbReference>
<accession>A0A0H3JAG6</accession>
<dbReference type="InterPro" id="IPR035584">
    <property type="entry name" value="PurF_N"/>
</dbReference>
<dbReference type="InterPro" id="IPR029055">
    <property type="entry name" value="Ntn_hydrolases_N"/>
</dbReference>
<dbReference type="NCBIfam" id="TIGR01134">
    <property type="entry name" value="purF"/>
    <property type="match status" value="1"/>
</dbReference>
<dbReference type="eggNOG" id="COG0034">
    <property type="taxonomic scope" value="Bacteria"/>
</dbReference>
<dbReference type="Proteomes" id="UP000028042">
    <property type="component" value="Unassembled WGS sequence"/>
</dbReference>
<evidence type="ECO:0000256" key="9">
    <source>
        <dbReference type="PIRSR" id="PIRSR000485-1"/>
    </source>
</evidence>
<feature type="binding site" evidence="7 11">
    <location>
        <position position="250"/>
    </location>
    <ligand>
        <name>[4Fe-4S] cluster</name>
        <dbReference type="ChEBI" id="CHEBI:49883"/>
    </ligand>
</feature>
<evidence type="ECO:0000313" key="14">
    <source>
        <dbReference type="EMBL" id="KRU11457.1"/>
    </source>
</evidence>
<evidence type="ECO:0000256" key="1">
    <source>
        <dbReference type="ARBA" id="ARBA00005209"/>
    </source>
</evidence>
<keyword evidence="3 7" id="KW-0328">Glycosyltransferase</keyword>
<feature type="binding site" evidence="7 11">
    <location>
        <position position="449"/>
    </location>
    <ligand>
        <name>[4Fe-4S] cluster</name>
        <dbReference type="ChEBI" id="CHEBI:49883"/>
    </ligand>
</feature>
<feature type="binding site" evidence="7 11">
    <location>
        <position position="396"/>
    </location>
    <ligand>
        <name>[4Fe-4S] cluster</name>
        <dbReference type="ChEBI" id="CHEBI:49883"/>
    </ligand>
</feature>
<organism evidence="13 16">
    <name type="scientific">Clostridium pasteurianum DSM 525 = ATCC 6013</name>
    <dbReference type="NCBI Taxonomy" id="1262449"/>
    <lineage>
        <taxon>Bacteria</taxon>
        <taxon>Bacillati</taxon>
        <taxon>Bacillota</taxon>
        <taxon>Clostridia</taxon>
        <taxon>Eubacteriales</taxon>
        <taxon>Clostridiaceae</taxon>
        <taxon>Clostridium</taxon>
    </lineage>
</organism>
<comment type="cofactor">
    <cofactor evidence="7 11">
        <name>[4Fe-4S] cluster</name>
        <dbReference type="ChEBI" id="CHEBI:49883"/>
    </cofactor>
    <text evidence="7 11">Binds 1 [4Fe-4S] cluster per subunit.</text>
</comment>
<keyword evidence="4 7" id="KW-0808">Transferase</keyword>
<reference evidence="13 16" key="1">
    <citation type="journal article" date="2015" name="Genome Announc.">
        <title>Complete Genome Sequence of the Nitrogen-Fixing and Solvent-Producing Clostridium pasteurianum DSM 525.</title>
        <authorList>
            <person name="Poehlein A."/>
            <person name="Grosse-Honebrink A."/>
            <person name="Zhang Y."/>
            <person name="Minton N.P."/>
            <person name="Daniel R."/>
        </authorList>
    </citation>
    <scope>NUCLEOTIDE SEQUENCE [LARGE SCALE GENOMIC DNA]</scope>
    <source>
        <strain evidence="13">DSM 525</strain>
        <strain evidence="16">DSM 525 / ATCC 6013</strain>
    </source>
</reference>
<feature type="active site" description="Nucleophile" evidence="7 9">
    <location>
        <position position="13"/>
    </location>
</feature>
<evidence type="ECO:0000313" key="15">
    <source>
        <dbReference type="Proteomes" id="UP000028042"/>
    </source>
</evidence>
<comment type="catalytic activity">
    <reaction evidence="7 8">
        <text>5-phospho-beta-D-ribosylamine + L-glutamate + diphosphate = 5-phospho-alpha-D-ribose 1-diphosphate + L-glutamine + H2O</text>
        <dbReference type="Rhea" id="RHEA:14905"/>
        <dbReference type="ChEBI" id="CHEBI:15377"/>
        <dbReference type="ChEBI" id="CHEBI:29985"/>
        <dbReference type="ChEBI" id="CHEBI:33019"/>
        <dbReference type="ChEBI" id="CHEBI:58017"/>
        <dbReference type="ChEBI" id="CHEBI:58359"/>
        <dbReference type="ChEBI" id="CHEBI:58681"/>
        <dbReference type="EC" id="2.4.2.14"/>
    </reaction>
</comment>
<dbReference type="CDD" id="cd00715">
    <property type="entry name" value="GPATase_N"/>
    <property type="match status" value="1"/>
</dbReference>
<keyword evidence="7 11" id="KW-0411">Iron-sulfur</keyword>
<evidence type="ECO:0000256" key="7">
    <source>
        <dbReference type="HAMAP-Rule" id="MF_01931"/>
    </source>
</evidence>
<dbReference type="HAMAP" id="MF_01931">
    <property type="entry name" value="PurF"/>
    <property type="match status" value="1"/>
</dbReference>
<dbReference type="RefSeq" id="WP_003447548.1">
    <property type="nucleotide sequence ID" value="NZ_ANZB01000015.1"/>
</dbReference>
<dbReference type="KEGG" id="cpae:CPAST_c24760"/>
<feature type="binding site" evidence="7 10">
    <location>
        <position position="297"/>
    </location>
    <ligand>
        <name>Mg(2+)</name>
        <dbReference type="ChEBI" id="CHEBI:18420"/>
    </ligand>
</feature>
<keyword evidence="7 10" id="KW-0479">Metal-binding</keyword>
<sequence length="469" mass="50925">MIDLEQDKLKEECGVFGIFSKENIDVSHLTYYGLYALQHRGQESAGIAVCNNGNIDVHKGMGLVTDVFDNDSLDKMIGNAAIGHVRYSTTGGSCASNAQPIVSNFEMGSIALAHNGNLVNTDIIRELLQYGGTSFETSIDTEVVLKLIAKNAAKGIENAITDAIQAIKGSFAIVILTEDKLIGVRDPNGIRPLCIGKFDDNSYVMCSETCALDAVGAEFVRDVNPGEIVIIDKEGIKSINFAEKTKCETCVFEYIYFARPDSVIDGISVYNSRELAGEELYREAPVEADIVIGVPDSGLAAAAGYAKASGIPYGIGLIKNRYVGRTFISPTQELREKAVAVKLNPLKVNIEGKRVVIIDDSIVRGTTSKKLVDILRKAGAKEIHFRVSSPIIKYPCYFGINIASRKELIGGHKTVEEIREFIGADSLGYLSIDALLKTLGKENNFCLGCLNAVYPVSAPMEVEKERFEV</sequence>
<dbReference type="InterPro" id="IPR017932">
    <property type="entry name" value="GATase_2_dom"/>
</dbReference>
<dbReference type="Pfam" id="PF00156">
    <property type="entry name" value="Pribosyltran"/>
    <property type="match status" value="1"/>
</dbReference>
<dbReference type="EMBL" id="JPGY02000001">
    <property type="protein sequence ID" value="KRU11457.1"/>
    <property type="molecule type" value="Genomic_DNA"/>
</dbReference>
<evidence type="ECO:0000256" key="2">
    <source>
        <dbReference type="ARBA" id="ARBA00010138"/>
    </source>
</evidence>
<comment type="similarity">
    <text evidence="2 7 8">In the C-terminal section; belongs to the purine/pyrimidine phosphoribosyltransferase family.</text>
</comment>
<evidence type="ECO:0000256" key="3">
    <source>
        <dbReference type="ARBA" id="ARBA00022676"/>
    </source>
</evidence>
<dbReference type="InterPro" id="IPR029057">
    <property type="entry name" value="PRTase-like"/>
</dbReference>